<dbReference type="AlphaFoldDB" id="A0A426X7B1"/>
<accession>A0A426X7B1</accession>
<organism evidence="2 3">
    <name type="scientific">Ensete ventricosum</name>
    <name type="common">Abyssinian banana</name>
    <name type="synonym">Musa ensete</name>
    <dbReference type="NCBI Taxonomy" id="4639"/>
    <lineage>
        <taxon>Eukaryota</taxon>
        <taxon>Viridiplantae</taxon>
        <taxon>Streptophyta</taxon>
        <taxon>Embryophyta</taxon>
        <taxon>Tracheophyta</taxon>
        <taxon>Spermatophyta</taxon>
        <taxon>Magnoliopsida</taxon>
        <taxon>Liliopsida</taxon>
        <taxon>Zingiberales</taxon>
        <taxon>Musaceae</taxon>
        <taxon>Ensete</taxon>
    </lineage>
</organism>
<proteinExistence type="predicted"/>
<evidence type="ECO:0000313" key="3">
    <source>
        <dbReference type="Proteomes" id="UP000287651"/>
    </source>
</evidence>
<protein>
    <submittedName>
        <fullName evidence="2">Uncharacterized protein</fullName>
    </submittedName>
</protein>
<name>A0A426X7B1_ENSVE</name>
<dbReference type="Proteomes" id="UP000287651">
    <property type="component" value="Unassembled WGS sequence"/>
</dbReference>
<comment type="caution">
    <text evidence="2">The sequence shown here is derived from an EMBL/GenBank/DDBJ whole genome shotgun (WGS) entry which is preliminary data.</text>
</comment>
<evidence type="ECO:0000256" key="1">
    <source>
        <dbReference type="SAM" id="MobiDB-lite"/>
    </source>
</evidence>
<evidence type="ECO:0000313" key="2">
    <source>
        <dbReference type="EMBL" id="RRT35372.1"/>
    </source>
</evidence>
<feature type="region of interest" description="Disordered" evidence="1">
    <location>
        <begin position="1"/>
        <end position="37"/>
    </location>
</feature>
<feature type="compositionally biased region" description="Basic and acidic residues" evidence="1">
    <location>
        <begin position="1"/>
        <end position="11"/>
    </location>
</feature>
<dbReference type="EMBL" id="AMZH03025149">
    <property type="protein sequence ID" value="RRT35372.1"/>
    <property type="molecule type" value="Genomic_DNA"/>
</dbReference>
<sequence>MAYEGSKEEGRPATASPHVGSATHGQPAREASVACRGSRLQGRLASLPRAVARRGQLQGARKGLPPAGVAVPAVGVAAP</sequence>
<reference evidence="2 3" key="1">
    <citation type="journal article" date="2014" name="Agronomy (Basel)">
        <title>A Draft Genome Sequence for Ensete ventricosum, the Drought-Tolerant Tree Against Hunger.</title>
        <authorList>
            <person name="Harrison J."/>
            <person name="Moore K.A."/>
            <person name="Paszkiewicz K."/>
            <person name="Jones T."/>
            <person name="Grant M."/>
            <person name="Ambacheew D."/>
            <person name="Muzemil S."/>
            <person name="Studholme D.J."/>
        </authorList>
    </citation>
    <scope>NUCLEOTIDE SEQUENCE [LARGE SCALE GENOMIC DNA]</scope>
</reference>
<gene>
    <name evidence="2" type="ORF">B296_00045180</name>
</gene>